<feature type="domain" description="Glycosyl transferase family 1" evidence="4">
    <location>
        <begin position="196"/>
        <end position="334"/>
    </location>
</feature>
<protein>
    <submittedName>
        <fullName evidence="6">UDP-Glycosyltransferase/glycogen phosphorylase</fullName>
    </submittedName>
</protein>
<organism evidence="6 7">
    <name type="scientific">Pseudomicrostroma glucosiphilum</name>
    <dbReference type="NCBI Taxonomy" id="1684307"/>
    <lineage>
        <taxon>Eukaryota</taxon>
        <taxon>Fungi</taxon>
        <taxon>Dikarya</taxon>
        <taxon>Basidiomycota</taxon>
        <taxon>Ustilaginomycotina</taxon>
        <taxon>Exobasidiomycetes</taxon>
        <taxon>Microstromatales</taxon>
        <taxon>Microstromatales incertae sedis</taxon>
        <taxon>Pseudomicrostroma</taxon>
    </lineage>
</organism>
<dbReference type="STRING" id="1684307.A0A316U7A5"/>
<evidence type="ECO:0000259" key="5">
    <source>
        <dbReference type="Pfam" id="PF08288"/>
    </source>
</evidence>
<dbReference type="InterPro" id="IPR001296">
    <property type="entry name" value="Glyco_trans_1"/>
</dbReference>
<dbReference type="OrthoDB" id="734129at2759"/>
<evidence type="ECO:0000256" key="1">
    <source>
        <dbReference type="ARBA" id="ARBA00003265"/>
    </source>
</evidence>
<feature type="compositionally biased region" description="Basic and acidic residues" evidence="3">
    <location>
        <begin position="449"/>
        <end position="460"/>
    </location>
</feature>
<keyword evidence="6" id="KW-0808">Transferase</keyword>
<feature type="domain" description="PIGA GPI anchor biosynthesis" evidence="5">
    <location>
        <begin position="38"/>
        <end position="127"/>
    </location>
</feature>
<evidence type="ECO:0000256" key="3">
    <source>
        <dbReference type="SAM" id="MobiDB-lite"/>
    </source>
</evidence>
<dbReference type="SUPFAM" id="SSF53756">
    <property type="entry name" value="UDP-Glycosyltransferase/glycogen phosphorylase"/>
    <property type="match status" value="1"/>
</dbReference>
<dbReference type="Proteomes" id="UP000245942">
    <property type="component" value="Unassembled WGS sequence"/>
</dbReference>
<dbReference type="RefSeq" id="XP_025347393.1">
    <property type="nucleotide sequence ID" value="XM_025490346.1"/>
</dbReference>
<dbReference type="Gene3D" id="3.40.50.2000">
    <property type="entry name" value="Glycogen Phosphorylase B"/>
    <property type="match status" value="2"/>
</dbReference>
<dbReference type="GeneID" id="37012080"/>
<dbReference type="GO" id="GO:0000506">
    <property type="term" value="C:glycosylphosphatidylinositol-N-acetylglucosaminyltransferase (GPI-GnT) complex"/>
    <property type="evidence" value="ECO:0007669"/>
    <property type="project" value="TreeGrafter"/>
</dbReference>
<proteinExistence type="predicted"/>
<feature type="region of interest" description="Disordered" evidence="3">
    <location>
        <begin position="438"/>
        <end position="466"/>
    </location>
</feature>
<dbReference type="Pfam" id="PF00534">
    <property type="entry name" value="Glycos_transf_1"/>
    <property type="match status" value="1"/>
</dbReference>
<keyword evidence="2" id="KW-0328">Glycosyltransferase</keyword>
<evidence type="ECO:0000259" key="4">
    <source>
        <dbReference type="Pfam" id="PF00534"/>
    </source>
</evidence>
<reference evidence="6 7" key="1">
    <citation type="journal article" date="2018" name="Mol. Biol. Evol.">
        <title>Broad Genomic Sampling Reveals a Smut Pathogenic Ancestry of the Fungal Clade Ustilaginomycotina.</title>
        <authorList>
            <person name="Kijpornyongpan T."/>
            <person name="Mondo S.J."/>
            <person name="Barry K."/>
            <person name="Sandor L."/>
            <person name="Lee J."/>
            <person name="Lipzen A."/>
            <person name="Pangilinan J."/>
            <person name="LaButti K."/>
            <person name="Hainaut M."/>
            <person name="Henrissat B."/>
            <person name="Grigoriev I.V."/>
            <person name="Spatafora J.W."/>
            <person name="Aime M.C."/>
        </authorList>
    </citation>
    <scope>NUCLEOTIDE SEQUENCE [LARGE SCALE GENOMIC DNA]</scope>
    <source>
        <strain evidence="6 7">MCA 4718</strain>
    </source>
</reference>
<dbReference type="GO" id="GO:0006506">
    <property type="term" value="P:GPI anchor biosynthetic process"/>
    <property type="evidence" value="ECO:0007669"/>
    <property type="project" value="InterPro"/>
</dbReference>
<evidence type="ECO:0000256" key="2">
    <source>
        <dbReference type="ARBA" id="ARBA00022676"/>
    </source>
</evidence>
<feature type="non-terminal residue" evidence="6">
    <location>
        <position position="1"/>
    </location>
</feature>
<dbReference type="PANTHER" id="PTHR45871:SF1">
    <property type="entry name" value="PHOSPHATIDYLINOSITOL N-ACETYLGLUCOSAMINYLTRANSFERASE SUBUNIT A"/>
    <property type="match status" value="1"/>
</dbReference>
<evidence type="ECO:0000313" key="6">
    <source>
        <dbReference type="EMBL" id="PWN20233.1"/>
    </source>
</evidence>
<name>A0A316U7A5_9BASI</name>
<keyword evidence="7" id="KW-1185">Reference proteome</keyword>
<dbReference type="InterPro" id="IPR013234">
    <property type="entry name" value="PIGA_GPI_anchor_biosynthesis"/>
</dbReference>
<dbReference type="GO" id="GO:0017176">
    <property type="term" value="F:phosphatidylinositol N-acetylglucosaminyltransferase activity"/>
    <property type="evidence" value="ECO:0007669"/>
    <property type="project" value="TreeGrafter"/>
</dbReference>
<dbReference type="PANTHER" id="PTHR45871">
    <property type="entry name" value="N-ACETYLGLUCOSAMINYL-PHOSPHATIDYLINOSITOL BIOSYNTHETIC PROTEIN"/>
    <property type="match status" value="1"/>
</dbReference>
<dbReference type="EMBL" id="KZ819328">
    <property type="protein sequence ID" value="PWN20233.1"/>
    <property type="molecule type" value="Genomic_DNA"/>
</dbReference>
<accession>A0A316U7A5</accession>
<gene>
    <name evidence="6" type="ORF">BCV69DRAFT_249587</name>
</gene>
<comment type="function">
    <text evidence="1">Catalytic subunit in the complex catalyzing the transfer of N-acetylglucosamine from UDP-N-acetylglucosamine to phosphatidylinositol, the first step of GPI biosynthesis.</text>
</comment>
<dbReference type="AlphaFoldDB" id="A0A316U7A5"/>
<dbReference type="Pfam" id="PF08288">
    <property type="entry name" value="PIGA"/>
    <property type="match status" value="1"/>
</dbReference>
<evidence type="ECO:0000313" key="7">
    <source>
        <dbReference type="Proteomes" id="UP000245942"/>
    </source>
</evidence>
<sequence>IVSDFFYPNLGGVEGHISEISALLVAPPFNHHVVIITHAYAPSRIGVRHLSTGVTVYYLPLKVIASQATLPNFFTSHPLLRYIFIRERIQLVHAHQALSSLAHEALFHAREAGIKTVFTDHSLFSLDEDAASILTNKLLRFVLSDVDRVVCVSYAARENTVLRAGIRDPGRRVVVIPNAVDGEKFKPLTLKEQSTRSTTIVILSRLMYRKGIDLLIEAIPRICLAHPEVDFLIGGDGPKRVELEQMRERCLLLDRVQLVGSVKQGSVRDHLTRGEIFLSPSLTEAFGTSLIEAASCGLLIVATEVGGVPEILPSPEMLLLAAPNTDELVRVVSLAVHRVRTQLESGDWDPWAVHARTRGMYSWSEVVRRLEGVYFEAMRERRVSRMERLMRYWDNAGPETGGVFCIVVMVDMVFAWLLEWGWPKADIDVVLPVAPGVASETASEEEEEAHVWNGDEDRRGRTTGND</sequence>